<dbReference type="InterPro" id="IPR018580">
    <property type="entry name" value="Uncharacterised_YfhO"/>
</dbReference>
<dbReference type="EMBL" id="CP014873">
    <property type="protein sequence ID" value="ANK63569.1"/>
    <property type="molecule type" value="Genomic_DNA"/>
</dbReference>
<dbReference type="Pfam" id="PF09586">
    <property type="entry name" value="YfhO"/>
    <property type="match status" value="1"/>
</dbReference>
<protein>
    <submittedName>
        <fullName evidence="1">Uncharacterized protein</fullName>
    </submittedName>
</protein>
<dbReference type="AlphaFoldDB" id="A0A192H420"/>
<dbReference type="OrthoDB" id="9815466at2"/>
<keyword evidence="2" id="KW-1185">Reference proteome</keyword>
<dbReference type="PANTHER" id="PTHR38454:SF1">
    <property type="entry name" value="INTEGRAL MEMBRANE PROTEIN"/>
    <property type="match status" value="1"/>
</dbReference>
<proteinExistence type="predicted"/>
<gene>
    <name evidence="1" type="ORF">AYR53_08255</name>
</gene>
<evidence type="ECO:0000313" key="1">
    <source>
        <dbReference type="EMBL" id="ANK63569.1"/>
    </source>
</evidence>
<reference evidence="1 2" key="1">
    <citation type="submission" date="2016-03" db="EMBL/GenBank/DDBJ databases">
        <title>Pediococcus and Lactobacillus from brewery environment - whole genome sequencing and assembly.</title>
        <authorList>
            <person name="Behr J."/>
            <person name="Geissler A.J."/>
            <person name="Vogel R.F."/>
        </authorList>
    </citation>
    <scope>NUCLEOTIDE SEQUENCE [LARGE SCALE GENOMIC DNA]</scope>
    <source>
        <strain evidence="1 2">TMW 1.1989</strain>
    </source>
</reference>
<dbReference type="KEGG" id="lbt:AYR52_03140"/>
<dbReference type="Proteomes" id="UP000078582">
    <property type="component" value="Chromosome"/>
</dbReference>
<dbReference type="PANTHER" id="PTHR38454">
    <property type="entry name" value="INTEGRAL MEMBRANE PROTEIN-RELATED"/>
    <property type="match status" value="1"/>
</dbReference>
<organism evidence="1 2">
    <name type="scientific">Loigolactobacillus backii</name>
    <dbReference type="NCBI Taxonomy" id="375175"/>
    <lineage>
        <taxon>Bacteria</taxon>
        <taxon>Bacillati</taxon>
        <taxon>Bacillota</taxon>
        <taxon>Bacilli</taxon>
        <taxon>Lactobacillales</taxon>
        <taxon>Lactobacillaceae</taxon>
        <taxon>Loigolactobacillus</taxon>
    </lineage>
</organism>
<sequence length="874" mass="100158">MIRFFKKHAPLLLSFFAPIIIMGSYFAIRHMFPFGNSSLLTVDLGQQYIDFYAFFRDTILHHPDQILYSFSKAIGGDMLGVWAYYLMSPFNLLLLLTPGKWLTFGVMLMTLLKYGSSGLTFAILLKKTKVQTKWGIPTFAISYALMGWLVANQLNVMWLDAAVFLPLVVLGIEKIFSGKSYLFYSFLLGCTLVINYYMGYMICLFLITYMFWASFRHWSGWQKLLTAWRKLIVGSLLGAGLAAALLLPTFYALTQSKAKYTLTHFKWQFEYSPLKMLSKFVVGAFNFDQMPTGYPNIFVGSLVLLGFVLYFLSHQISWRERLSALVVSCFFFFSLCLQPLDLVWHAMQFPIWYPYRFSFVICFWLVWLAAIALKANRKLTSWQIGVLALLLIGFDGYVYFHLDRFNFLKPSQLLLTVLFGFLALIFLALRQRVRLTNRYFGLIFVSFTIIEMSTNAYLSLNQISYVSQSDYANYTAELVKVVKRVKSQNKTNDFYRLEKTFMRTKNDSMEANYNSASHFSSTFEAKIPNFMGRLGQPAGDGFITYSNGTLFTDAFLGMKYYLDAKPESKSSATVLPPLTDKPDLAFYREIGQDRLTKTYQNNYALPFGFAASNKILEPIKNNHYPTLYQSTILNHLMGSTQYTSLFMAQQFATVTYHNVRQDKAPLTETYKKIDKKKNGTITYRFTPTTSDPYYLTIGSNLNSKAVSFTVNNHPLQQYDTFRDTVIVDLAAAEQNQPVTLTITLKQPEVWLQNFQLYHFNTAALNQATQTLQAHPWRLTRNSNTHLTGKITIPHRKQVMMTTIPAAKGWHLRVDGHPKKFKQVLGSLIAIPLSKGSHTVSLAYWPPYLTLGLIISSLSALIDLLVLLSLKIRHH</sequence>
<evidence type="ECO:0000313" key="2">
    <source>
        <dbReference type="Proteomes" id="UP000078582"/>
    </source>
</evidence>
<accession>A0A192H420</accession>
<dbReference type="STRING" id="375175.AYR53_08255"/>
<name>A0A192H420_9LACO</name>